<keyword evidence="2" id="KW-1185">Reference proteome</keyword>
<organism evidence="1 2">
    <name type="scientific">Polarella glacialis</name>
    <name type="common">Dinoflagellate</name>
    <dbReference type="NCBI Taxonomy" id="89957"/>
    <lineage>
        <taxon>Eukaryota</taxon>
        <taxon>Sar</taxon>
        <taxon>Alveolata</taxon>
        <taxon>Dinophyceae</taxon>
        <taxon>Suessiales</taxon>
        <taxon>Suessiaceae</taxon>
        <taxon>Polarella</taxon>
    </lineage>
</organism>
<gene>
    <name evidence="1" type="ORF">PGLA1383_LOCUS24324</name>
</gene>
<dbReference type="Proteomes" id="UP000654075">
    <property type="component" value="Unassembled WGS sequence"/>
</dbReference>
<dbReference type="OrthoDB" id="5353557at2759"/>
<sequence length="115" mass="12766">ELLEELFGSLVVWVKTPERRGKIKLAFGASFTYSEERYMLGSISTGLHLIAHGVRRTGHEPFPVVYEEEHEDEEMSEVAASAALDDAGTALQGVLEFEELVVPLTEVSSRELFLA</sequence>
<feature type="non-terminal residue" evidence="1">
    <location>
        <position position="1"/>
    </location>
</feature>
<feature type="non-terminal residue" evidence="1">
    <location>
        <position position="115"/>
    </location>
</feature>
<evidence type="ECO:0000313" key="1">
    <source>
        <dbReference type="EMBL" id="CAE8606340.1"/>
    </source>
</evidence>
<reference evidence="1" key="1">
    <citation type="submission" date="2021-02" db="EMBL/GenBank/DDBJ databases">
        <authorList>
            <person name="Dougan E. K."/>
            <person name="Rhodes N."/>
            <person name="Thang M."/>
            <person name="Chan C."/>
        </authorList>
    </citation>
    <scope>NUCLEOTIDE SEQUENCE</scope>
</reference>
<accession>A0A813EX92</accession>
<evidence type="ECO:0000313" key="2">
    <source>
        <dbReference type="Proteomes" id="UP000654075"/>
    </source>
</evidence>
<name>A0A813EX92_POLGL</name>
<proteinExistence type="predicted"/>
<dbReference type="AlphaFoldDB" id="A0A813EX92"/>
<dbReference type="EMBL" id="CAJNNV010019046">
    <property type="protein sequence ID" value="CAE8606340.1"/>
    <property type="molecule type" value="Genomic_DNA"/>
</dbReference>
<protein>
    <submittedName>
        <fullName evidence="1">Uncharacterized protein</fullName>
    </submittedName>
</protein>
<comment type="caution">
    <text evidence="1">The sequence shown here is derived from an EMBL/GenBank/DDBJ whole genome shotgun (WGS) entry which is preliminary data.</text>
</comment>